<keyword evidence="6 12" id="KW-1005">Bacterial flagellum biogenesis</keyword>
<evidence type="ECO:0000256" key="12">
    <source>
        <dbReference type="RuleBase" id="RU362069"/>
    </source>
</evidence>
<dbReference type="Proteomes" id="UP001291687">
    <property type="component" value="Unassembled WGS sequence"/>
</dbReference>
<keyword evidence="10" id="KW-0975">Bacterial flagellum</keyword>
<proteinExistence type="inferred from homology"/>
<keyword evidence="7 12" id="KW-0653">Protein transport</keyword>
<evidence type="ECO:0000256" key="7">
    <source>
        <dbReference type="ARBA" id="ARBA00022927"/>
    </source>
</evidence>
<dbReference type="Pfam" id="PF00813">
    <property type="entry name" value="FliP"/>
    <property type="match status" value="1"/>
</dbReference>
<dbReference type="PANTHER" id="PTHR30587:SF0">
    <property type="entry name" value="FLAGELLAR BIOSYNTHETIC PROTEIN FLIP"/>
    <property type="match status" value="1"/>
</dbReference>
<name>A0ABU5NDC3_9RICK</name>
<evidence type="ECO:0000256" key="4">
    <source>
        <dbReference type="ARBA" id="ARBA00022475"/>
    </source>
</evidence>
<organism evidence="13 14">
    <name type="scientific">Candidatus Megaera venefica</name>
    <dbReference type="NCBI Taxonomy" id="2055910"/>
    <lineage>
        <taxon>Bacteria</taxon>
        <taxon>Pseudomonadati</taxon>
        <taxon>Pseudomonadota</taxon>
        <taxon>Alphaproteobacteria</taxon>
        <taxon>Rickettsiales</taxon>
        <taxon>Rickettsiaceae</taxon>
        <taxon>Candidatus Megaera</taxon>
    </lineage>
</organism>
<evidence type="ECO:0000256" key="3">
    <source>
        <dbReference type="ARBA" id="ARBA00022448"/>
    </source>
</evidence>
<keyword evidence="3 12" id="KW-0813">Transport</keyword>
<dbReference type="NCBIfam" id="TIGR01103">
    <property type="entry name" value="fliP"/>
    <property type="match status" value="1"/>
</dbReference>
<reference evidence="13 14" key="1">
    <citation type="submission" date="2023-03" db="EMBL/GenBank/DDBJ databases">
        <title>Host association and intracellularity evolved multiple times independently in the Rickettsiales.</title>
        <authorList>
            <person name="Castelli M."/>
            <person name="Nardi T."/>
            <person name="Gammuto L."/>
            <person name="Bellinzona G."/>
            <person name="Sabaneyeva E."/>
            <person name="Potekhin A."/>
            <person name="Serra V."/>
            <person name="Petroni G."/>
            <person name="Sassera D."/>
        </authorList>
    </citation>
    <scope>NUCLEOTIDE SEQUENCE [LARGE SCALE GENOMIC DNA]</scope>
    <source>
        <strain evidence="13 14">Sr 2-6</strain>
    </source>
</reference>
<dbReference type="EMBL" id="JARJFB010000091">
    <property type="protein sequence ID" value="MEA0971172.1"/>
    <property type="molecule type" value="Genomic_DNA"/>
</dbReference>
<feature type="transmembrane region" description="Helical" evidence="12">
    <location>
        <begin position="244"/>
        <end position="270"/>
    </location>
</feature>
<evidence type="ECO:0000256" key="8">
    <source>
        <dbReference type="ARBA" id="ARBA00022989"/>
    </source>
</evidence>
<evidence type="ECO:0000256" key="5">
    <source>
        <dbReference type="ARBA" id="ARBA00022692"/>
    </source>
</evidence>
<dbReference type="PRINTS" id="PR00951">
    <property type="entry name" value="FLGBIOSNFLIP"/>
</dbReference>
<gene>
    <name evidence="12" type="primary">fliP</name>
    <name evidence="13" type="ORF">Megvenef_01145</name>
</gene>
<keyword evidence="5 12" id="KW-0812">Transmembrane</keyword>
<dbReference type="InterPro" id="IPR005838">
    <property type="entry name" value="T3SS_IM_P"/>
</dbReference>
<dbReference type="RefSeq" id="WP_322777074.1">
    <property type="nucleotide sequence ID" value="NZ_JARJFB010000091.1"/>
</dbReference>
<feature type="transmembrane region" description="Helical" evidence="12">
    <location>
        <begin position="61"/>
        <end position="79"/>
    </location>
</feature>
<keyword evidence="13" id="KW-0969">Cilium</keyword>
<keyword evidence="14" id="KW-1185">Reference proteome</keyword>
<protein>
    <recommendedName>
        <fullName evidence="2 12">Flagellar biosynthetic protein FliP</fullName>
    </recommendedName>
</protein>
<comment type="function">
    <text evidence="12">Plays a role in the flagellum-specific transport system.</text>
</comment>
<keyword evidence="4 12" id="KW-1003">Cell membrane</keyword>
<comment type="caution">
    <text evidence="13">The sequence shown here is derived from an EMBL/GenBank/DDBJ whole genome shotgun (WGS) entry which is preliminary data.</text>
</comment>
<evidence type="ECO:0000256" key="9">
    <source>
        <dbReference type="ARBA" id="ARBA00023136"/>
    </source>
</evidence>
<keyword evidence="8 12" id="KW-1133">Transmembrane helix</keyword>
<keyword evidence="9 12" id="KW-0472">Membrane</keyword>
<evidence type="ECO:0000256" key="6">
    <source>
        <dbReference type="ARBA" id="ARBA00022795"/>
    </source>
</evidence>
<dbReference type="InterPro" id="IPR005837">
    <property type="entry name" value="FliP"/>
</dbReference>
<feature type="transmembrane region" description="Helical" evidence="12">
    <location>
        <begin position="147"/>
        <end position="165"/>
    </location>
</feature>
<feature type="transmembrane region" description="Helical" evidence="12">
    <location>
        <begin position="282"/>
        <end position="303"/>
    </location>
</feature>
<dbReference type="PANTHER" id="PTHR30587">
    <property type="entry name" value="FLAGELLAR BIOSYNTHETIC PROTEIN FLIP"/>
    <property type="match status" value="1"/>
</dbReference>
<dbReference type="NCBIfam" id="NF009438">
    <property type="entry name" value="PRK12797.1"/>
    <property type="match status" value="1"/>
</dbReference>
<keyword evidence="11 12" id="KW-1006">Bacterial flagellum protein export</keyword>
<evidence type="ECO:0000313" key="14">
    <source>
        <dbReference type="Proteomes" id="UP001291687"/>
    </source>
</evidence>
<evidence type="ECO:0000256" key="2">
    <source>
        <dbReference type="ARBA" id="ARBA00021714"/>
    </source>
</evidence>
<comment type="similarity">
    <text evidence="1 12">Belongs to the FliP/MopC/SpaP family.</text>
</comment>
<sequence>MNNITPNPILNETNEFQDKLAQPIFIDEHKEDSQNSLDHLKIGFGIKTTEMVNIFRKKANIFRLTLGFLLVLLPMISLADDSLASEIEHLLGSSSMTSRLMQLFMLLTVLGLAPSILIMVTSFVRISIVLSIVRTALGLQQSPPNQVLISLALFLTFFIMSPTLSESYDNGLKPMLEETMTETEAFPLIIQPFKKFMVLNTRPKDLDLFTSIAKVDPPQELQDLPLRVIIPSFMISELKRGFEIGFLIFLPFLIIDIVVASILMAMGMMMMPPVMVALPFKIIFFVLVDGWYLLAGSLVQSFVT</sequence>
<comment type="subcellular location">
    <subcellularLocation>
        <location evidence="12">Cell membrane</location>
        <topology evidence="12">Multi-pass membrane protein</topology>
    </subcellularLocation>
    <subcellularLocation>
        <location evidence="12">Bacterial flagellum basal body</location>
    </subcellularLocation>
</comment>
<evidence type="ECO:0000256" key="10">
    <source>
        <dbReference type="ARBA" id="ARBA00023143"/>
    </source>
</evidence>
<dbReference type="PROSITE" id="PS01060">
    <property type="entry name" value="FLIP_1"/>
    <property type="match status" value="1"/>
</dbReference>
<evidence type="ECO:0000256" key="1">
    <source>
        <dbReference type="ARBA" id="ARBA00006257"/>
    </source>
</evidence>
<accession>A0ABU5NDC3</accession>
<evidence type="ECO:0000256" key="11">
    <source>
        <dbReference type="ARBA" id="ARBA00023225"/>
    </source>
</evidence>
<evidence type="ECO:0000313" key="13">
    <source>
        <dbReference type="EMBL" id="MEA0971172.1"/>
    </source>
</evidence>
<dbReference type="PROSITE" id="PS01061">
    <property type="entry name" value="FLIP_2"/>
    <property type="match status" value="1"/>
</dbReference>
<keyword evidence="13" id="KW-0966">Cell projection</keyword>
<feature type="transmembrane region" description="Helical" evidence="12">
    <location>
        <begin position="99"/>
        <end position="126"/>
    </location>
</feature>
<keyword evidence="13" id="KW-0282">Flagellum</keyword>
<dbReference type="PRINTS" id="PR01302">
    <property type="entry name" value="TYPE3IMPPROT"/>
</dbReference>